<sequence length="115" mass="12826">MQEVSLLSDMTDFQYKSLWGNLKGITEKEADWKPNAESNSIRWVVGHLCWFEEWMSKRIVPTWPATSIRSGTFGVPTAACFTSPVKPILTPGKMKVSTDAVFYGTDPNVGAMPKP</sequence>
<name>A0ABP8KU94_9BACT</name>
<comment type="caution">
    <text evidence="2">The sequence shown here is derived from an EMBL/GenBank/DDBJ whole genome shotgun (WGS) entry which is preliminary data.</text>
</comment>
<keyword evidence="3" id="KW-1185">Reference proteome</keyword>
<evidence type="ECO:0000313" key="2">
    <source>
        <dbReference type="EMBL" id="GAA4416202.1"/>
    </source>
</evidence>
<proteinExistence type="predicted"/>
<dbReference type="Pfam" id="PF12867">
    <property type="entry name" value="DinB_2"/>
    <property type="match status" value="1"/>
</dbReference>
<evidence type="ECO:0000259" key="1">
    <source>
        <dbReference type="Pfam" id="PF12867"/>
    </source>
</evidence>
<dbReference type="InterPro" id="IPR024775">
    <property type="entry name" value="DinB-like"/>
</dbReference>
<dbReference type="InterPro" id="IPR034660">
    <property type="entry name" value="DinB/YfiT-like"/>
</dbReference>
<accession>A0ABP8KU94</accession>
<gene>
    <name evidence="2" type="ORF">GCM10023187_47440</name>
</gene>
<dbReference type="EMBL" id="BAABHB010000013">
    <property type="protein sequence ID" value="GAA4416202.1"/>
    <property type="molecule type" value="Genomic_DNA"/>
</dbReference>
<organism evidence="2 3">
    <name type="scientific">Nibrella viscosa</name>
    <dbReference type="NCBI Taxonomy" id="1084524"/>
    <lineage>
        <taxon>Bacteria</taxon>
        <taxon>Pseudomonadati</taxon>
        <taxon>Bacteroidota</taxon>
        <taxon>Cytophagia</taxon>
        <taxon>Cytophagales</taxon>
        <taxon>Spirosomataceae</taxon>
        <taxon>Nibrella</taxon>
    </lineage>
</organism>
<dbReference type="Proteomes" id="UP001500936">
    <property type="component" value="Unassembled WGS sequence"/>
</dbReference>
<reference evidence="3" key="1">
    <citation type="journal article" date="2019" name="Int. J. Syst. Evol. Microbiol.">
        <title>The Global Catalogue of Microorganisms (GCM) 10K type strain sequencing project: providing services to taxonomists for standard genome sequencing and annotation.</title>
        <authorList>
            <consortium name="The Broad Institute Genomics Platform"/>
            <consortium name="The Broad Institute Genome Sequencing Center for Infectious Disease"/>
            <person name="Wu L."/>
            <person name="Ma J."/>
        </authorList>
    </citation>
    <scope>NUCLEOTIDE SEQUENCE [LARGE SCALE GENOMIC DNA]</scope>
    <source>
        <strain evidence="3">JCM 17925</strain>
    </source>
</reference>
<dbReference type="SUPFAM" id="SSF109854">
    <property type="entry name" value="DinB/YfiT-like putative metalloenzymes"/>
    <property type="match status" value="1"/>
</dbReference>
<evidence type="ECO:0000313" key="3">
    <source>
        <dbReference type="Proteomes" id="UP001500936"/>
    </source>
</evidence>
<protein>
    <recommendedName>
        <fullName evidence="1">DinB-like domain-containing protein</fullName>
    </recommendedName>
</protein>
<dbReference type="Gene3D" id="1.20.120.450">
    <property type="entry name" value="dinb family like domain"/>
    <property type="match status" value="1"/>
</dbReference>
<feature type="domain" description="DinB-like" evidence="1">
    <location>
        <begin position="14"/>
        <end position="60"/>
    </location>
</feature>